<protein>
    <recommendedName>
        <fullName evidence="3">DUF7746 domain-containing protein</fullName>
    </recommendedName>
</protein>
<evidence type="ECO:0000313" key="5">
    <source>
        <dbReference type="Proteomes" id="UP000824120"/>
    </source>
</evidence>
<sequence length="534" mass="62683">MENTFDFKNHVSLEFNKLRGYPNNNSGNTKFAHKPSMQTYYYSRPTPQDVLIEKRDWNQTNTSYSGSEIYEWNLNGLTDRQLTILHINMNACNTCQGDICSCENDEFYKLQSQFEDLNINTITSDNVIELLKEVTDNNLRDFFFQLAVTNNASSSKNSEKQKNDFEYEYSSPYSLSEINNRLNKQTISTRDSSFDDLKNEIENLKNEIKSIKQNQMICDHRLTQIETINNKGKNIAEENTLAKPFNLDPRQGIINAKGFLATYEDRNISYTFITNPISRWTLPWVTKARGKGNYRGRGRSSPGSSGSSYRSSSSSPIIQRGMSLIKSRISQKEASSSIHLEDIPENNPLYAQIHAYLSQKQSDTFASITKEDIDDIKSYEKLSNKEMIFLSENTNIQQKEEPWKISQRYLVKELYFPERHKHTWFIKICAKIFAEPIPNWFLNWWSYHGPTINILPNPFLKLYKEWVKVFPDLNELYNADHICYLEIIEQIYFFIEFFIPWIHKWTPEVGFTKEQIPCLYRIFYNNLVEFTIEV</sequence>
<feature type="domain" description="DUF7746" evidence="3">
    <location>
        <begin position="64"/>
        <end position="95"/>
    </location>
</feature>
<dbReference type="Pfam" id="PF24925">
    <property type="entry name" value="DUF7746"/>
    <property type="match status" value="1"/>
</dbReference>
<name>A0A9J5W858_SOLCO</name>
<evidence type="ECO:0000256" key="1">
    <source>
        <dbReference type="SAM" id="Coils"/>
    </source>
</evidence>
<evidence type="ECO:0000256" key="2">
    <source>
        <dbReference type="SAM" id="MobiDB-lite"/>
    </source>
</evidence>
<dbReference type="EMBL" id="JACXVP010000012">
    <property type="protein sequence ID" value="KAG5571206.1"/>
    <property type="molecule type" value="Genomic_DNA"/>
</dbReference>
<organism evidence="4 5">
    <name type="scientific">Solanum commersonii</name>
    <name type="common">Commerson's wild potato</name>
    <name type="synonym">Commerson's nightshade</name>
    <dbReference type="NCBI Taxonomy" id="4109"/>
    <lineage>
        <taxon>Eukaryota</taxon>
        <taxon>Viridiplantae</taxon>
        <taxon>Streptophyta</taxon>
        <taxon>Embryophyta</taxon>
        <taxon>Tracheophyta</taxon>
        <taxon>Spermatophyta</taxon>
        <taxon>Magnoliopsida</taxon>
        <taxon>eudicotyledons</taxon>
        <taxon>Gunneridae</taxon>
        <taxon>Pentapetalae</taxon>
        <taxon>asterids</taxon>
        <taxon>lamiids</taxon>
        <taxon>Solanales</taxon>
        <taxon>Solanaceae</taxon>
        <taxon>Solanoideae</taxon>
        <taxon>Solaneae</taxon>
        <taxon>Solanum</taxon>
    </lineage>
</organism>
<gene>
    <name evidence="4" type="ORF">H5410_060972</name>
</gene>
<dbReference type="AlphaFoldDB" id="A0A9J5W858"/>
<feature type="compositionally biased region" description="Low complexity" evidence="2">
    <location>
        <begin position="299"/>
        <end position="316"/>
    </location>
</feature>
<feature type="coiled-coil region" evidence="1">
    <location>
        <begin position="187"/>
        <end position="214"/>
    </location>
</feature>
<proteinExistence type="predicted"/>
<evidence type="ECO:0000313" key="4">
    <source>
        <dbReference type="EMBL" id="KAG5571206.1"/>
    </source>
</evidence>
<comment type="caution">
    <text evidence="4">The sequence shown here is derived from an EMBL/GenBank/DDBJ whole genome shotgun (WGS) entry which is preliminary data.</text>
</comment>
<reference evidence="4 5" key="1">
    <citation type="submission" date="2020-09" db="EMBL/GenBank/DDBJ databases">
        <title>De no assembly of potato wild relative species, Solanum commersonii.</title>
        <authorList>
            <person name="Cho K."/>
        </authorList>
    </citation>
    <scope>NUCLEOTIDE SEQUENCE [LARGE SCALE GENOMIC DNA]</scope>
    <source>
        <strain evidence="4">LZ3.2</strain>
        <tissue evidence="4">Leaf</tissue>
    </source>
</reference>
<accession>A0A9J5W858</accession>
<evidence type="ECO:0000259" key="3">
    <source>
        <dbReference type="Pfam" id="PF24925"/>
    </source>
</evidence>
<keyword evidence="5" id="KW-1185">Reference proteome</keyword>
<dbReference type="Proteomes" id="UP000824120">
    <property type="component" value="Chromosome 12"/>
</dbReference>
<feature type="non-terminal residue" evidence="4">
    <location>
        <position position="1"/>
    </location>
</feature>
<feature type="region of interest" description="Disordered" evidence="2">
    <location>
        <begin position="291"/>
        <end position="317"/>
    </location>
</feature>
<keyword evidence="1" id="KW-0175">Coiled coil</keyword>
<dbReference type="InterPro" id="IPR056648">
    <property type="entry name" value="DUF7746"/>
</dbReference>